<feature type="transmembrane region" description="Helical" evidence="8">
    <location>
        <begin position="182"/>
        <end position="201"/>
    </location>
</feature>
<evidence type="ECO:0000256" key="8">
    <source>
        <dbReference type="SAM" id="Phobius"/>
    </source>
</evidence>
<feature type="transmembrane region" description="Helical" evidence="8">
    <location>
        <begin position="125"/>
        <end position="145"/>
    </location>
</feature>
<gene>
    <name evidence="9" type="primary">yfhA</name>
    <name evidence="9" type="ORF">NCTC10951_02361</name>
</gene>
<keyword evidence="7 8" id="KW-0472">Membrane</keyword>
<dbReference type="KEGG" id="avc:NCTC10951_02361"/>
<protein>
    <submittedName>
        <fullName evidence="9">Probable siderophore transport system permease protein yfhA</fullName>
    </submittedName>
</protein>
<dbReference type="Gene3D" id="1.10.3470.10">
    <property type="entry name" value="ABC transporter involved in vitamin B12 uptake, BtuC"/>
    <property type="match status" value="1"/>
</dbReference>
<evidence type="ECO:0000256" key="5">
    <source>
        <dbReference type="ARBA" id="ARBA00022692"/>
    </source>
</evidence>
<dbReference type="Proteomes" id="UP000268658">
    <property type="component" value="Chromosome"/>
</dbReference>
<accession>A0A3S4V3Q7</accession>
<dbReference type="PANTHER" id="PTHR30472">
    <property type="entry name" value="FERRIC ENTEROBACTIN TRANSPORT SYSTEM PERMEASE PROTEIN"/>
    <property type="match status" value="1"/>
</dbReference>
<dbReference type="InterPro" id="IPR000522">
    <property type="entry name" value="ABC_transptr_permease_BtuC"/>
</dbReference>
<evidence type="ECO:0000256" key="4">
    <source>
        <dbReference type="ARBA" id="ARBA00022475"/>
    </source>
</evidence>
<evidence type="ECO:0000313" key="9">
    <source>
        <dbReference type="EMBL" id="VEI17764.1"/>
    </source>
</evidence>
<evidence type="ECO:0000256" key="3">
    <source>
        <dbReference type="ARBA" id="ARBA00022448"/>
    </source>
</evidence>
<dbReference type="Pfam" id="PF01032">
    <property type="entry name" value="FecCD"/>
    <property type="match status" value="1"/>
</dbReference>
<dbReference type="EMBL" id="LR134477">
    <property type="protein sequence ID" value="VEI17764.1"/>
    <property type="molecule type" value="Genomic_DNA"/>
</dbReference>
<name>A0A3S4V3Q7_ACTVI</name>
<keyword evidence="5 8" id="KW-0812">Transmembrane</keyword>
<reference evidence="9 10" key="1">
    <citation type="submission" date="2018-12" db="EMBL/GenBank/DDBJ databases">
        <authorList>
            <consortium name="Pathogen Informatics"/>
        </authorList>
    </citation>
    <scope>NUCLEOTIDE SEQUENCE [LARGE SCALE GENOMIC DNA]</scope>
    <source>
        <strain evidence="9 10">NCTC10951</strain>
    </source>
</reference>
<feature type="transmembrane region" description="Helical" evidence="8">
    <location>
        <begin position="312"/>
        <end position="331"/>
    </location>
</feature>
<keyword evidence="4" id="KW-1003">Cell membrane</keyword>
<dbReference type="GO" id="GO:0022857">
    <property type="term" value="F:transmembrane transporter activity"/>
    <property type="evidence" value="ECO:0007669"/>
    <property type="project" value="InterPro"/>
</dbReference>
<proteinExistence type="inferred from homology"/>
<evidence type="ECO:0000256" key="1">
    <source>
        <dbReference type="ARBA" id="ARBA00004651"/>
    </source>
</evidence>
<dbReference type="RefSeq" id="WP_232023051.1">
    <property type="nucleotide sequence ID" value="NZ_JASPER010000049.1"/>
</dbReference>
<feature type="transmembrane region" description="Helical" evidence="8">
    <location>
        <begin position="229"/>
        <end position="249"/>
    </location>
</feature>
<comment type="subcellular location">
    <subcellularLocation>
        <location evidence="1">Cell membrane</location>
        <topology evidence="1">Multi-pass membrane protein</topology>
    </subcellularLocation>
</comment>
<dbReference type="AlphaFoldDB" id="A0A3S4V3Q7"/>
<dbReference type="CDD" id="cd06550">
    <property type="entry name" value="TM_ABC_iron-siderophores_like"/>
    <property type="match status" value="1"/>
</dbReference>
<evidence type="ECO:0000256" key="7">
    <source>
        <dbReference type="ARBA" id="ARBA00023136"/>
    </source>
</evidence>
<evidence type="ECO:0000313" key="10">
    <source>
        <dbReference type="Proteomes" id="UP000268658"/>
    </source>
</evidence>
<dbReference type="SUPFAM" id="SSF81345">
    <property type="entry name" value="ABC transporter involved in vitamin B12 uptake, BtuC"/>
    <property type="match status" value="1"/>
</dbReference>
<evidence type="ECO:0000256" key="6">
    <source>
        <dbReference type="ARBA" id="ARBA00022989"/>
    </source>
</evidence>
<feature type="transmembrane region" description="Helical" evidence="8">
    <location>
        <begin position="40"/>
        <end position="62"/>
    </location>
</feature>
<organism evidence="9 10">
    <name type="scientific">Actinomyces viscosus</name>
    <dbReference type="NCBI Taxonomy" id="1656"/>
    <lineage>
        <taxon>Bacteria</taxon>
        <taxon>Bacillati</taxon>
        <taxon>Actinomycetota</taxon>
        <taxon>Actinomycetes</taxon>
        <taxon>Actinomycetales</taxon>
        <taxon>Actinomycetaceae</taxon>
        <taxon>Actinomyces</taxon>
    </lineage>
</organism>
<evidence type="ECO:0000256" key="2">
    <source>
        <dbReference type="ARBA" id="ARBA00007935"/>
    </source>
</evidence>
<comment type="similarity">
    <text evidence="2">Belongs to the binding-protein-dependent transport system permease family. FecCD subfamily.</text>
</comment>
<dbReference type="InterPro" id="IPR037294">
    <property type="entry name" value="ABC_BtuC-like"/>
</dbReference>
<keyword evidence="6 8" id="KW-1133">Transmembrane helix</keyword>
<dbReference type="PANTHER" id="PTHR30472:SF24">
    <property type="entry name" value="FERRIC ENTEROBACTIN TRANSPORT SYSTEM PERMEASE PROTEIN FEPG"/>
    <property type="match status" value="1"/>
</dbReference>
<keyword evidence="3" id="KW-0813">Transport</keyword>
<feature type="transmembrane region" description="Helical" evidence="8">
    <location>
        <begin position="95"/>
        <end position="113"/>
    </location>
</feature>
<feature type="transmembrane region" description="Helical" evidence="8">
    <location>
        <begin position="270"/>
        <end position="292"/>
    </location>
</feature>
<sequence>MSARDISDVTAVADAGSAPAVGSLRPGFSIAGRRRRTLRFAGVTIALTLVVAALWVTTVMVGETWYGPDEVLGVIVGDFVPGASFDVGEVRLPRAIIGLLAGMAFGMAGTTSQTMLRNQLASPDIIGITSGASASAVFAITVLDWSPSGTGVNVLAVTCGLATALVIYLLSGSGRTQGGRLILIGIGVAAMFTSFISYLQLQGNVYKAVDAMRWLSGSLGSADWNQVPVLAGAMAVCGALLLVVGRDLGPLTLGEETATGLGVPVDRTRLALVITMVALSAFATAATGPIAFVSFLAGPMVARLIGQTDRSLLVPAALMGAVIVLGCDLVARNLLPTSLPVGVVTGLMGAPYLIGQLIRINRQGASA</sequence>
<dbReference type="GO" id="GO:0005886">
    <property type="term" value="C:plasma membrane"/>
    <property type="evidence" value="ECO:0007669"/>
    <property type="project" value="UniProtKB-SubCell"/>
</dbReference>
<dbReference type="GO" id="GO:0033214">
    <property type="term" value="P:siderophore-iron import into cell"/>
    <property type="evidence" value="ECO:0007669"/>
    <property type="project" value="TreeGrafter"/>
</dbReference>
<feature type="transmembrane region" description="Helical" evidence="8">
    <location>
        <begin position="151"/>
        <end position="170"/>
    </location>
</feature>